<dbReference type="EMBL" id="MU842838">
    <property type="protein sequence ID" value="KAK2031599.1"/>
    <property type="molecule type" value="Genomic_DNA"/>
</dbReference>
<feature type="compositionally biased region" description="Polar residues" evidence="1">
    <location>
        <begin position="96"/>
        <end position="107"/>
    </location>
</feature>
<dbReference type="AlphaFoldDB" id="A0AAD9HPA9"/>
<name>A0AAD9HPA9_9PEZI</name>
<evidence type="ECO:0000313" key="3">
    <source>
        <dbReference type="Proteomes" id="UP001232148"/>
    </source>
</evidence>
<evidence type="ECO:0000256" key="1">
    <source>
        <dbReference type="SAM" id="MobiDB-lite"/>
    </source>
</evidence>
<accession>A0AAD9HPA9</accession>
<organism evidence="2 3">
    <name type="scientific">Colletotrichum zoysiae</name>
    <dbReference type="NCBI Taxonomy" id="1216348"/>
    <lineage>
        <taxon>Eukaryota</taxon>
        <taxon>Fungi</taxon>
        <taxon>Dikarya</taxon>
        <taxon>Ascomycota</taxon>
        <taxon>Pezizomycotina</taxon>
        <taxon>Sordariomycetes</taxon>
        <taxon>Hypocreomycetidae</taxon>
        <taxon>Glomerellales</taxon>
        <taxon>Glomerellaceae</taxon>
        <taxon>Colletotrichum</taxon>
        <taxon>Colletotrichum graminicola species complex</taxon>
    </lineage>
</organism>
<gene>
    <name evidence="2" type="ORF">LX32DRAFT_261293</name>
</gene>
<evidence type="ECO:0000313" key="2">
    <source>
        <dbReference type="EMBL" id="KAK2031599.1"/>
    </source>
</evidence>
<feature type="region of interest" description="Disordered" evidence="1">
    <location>
        <begin position="23"/>
        <end position="43"/>
    </location>
</feature>
<protein>
    <submittedName>
        <fullName evidence="2">Uncharacterized protein</fullName>
    </submittedName>
</protein>
<keyword evidence="3" id="KW-1185">Reference proteome</keyword>
<sequence length="123" mass="13506">MAPGTALGGLTNEFPALPQWRETARVRGKQDAPGITYSQSSLTSTPPVLPALLPCFAKASHRPIAHQPTPAWRERKTWRKSRSKARPSPKGRYLTSCKSTPRAQTAPSRFYGEPEGRSAPPTR</sequence>
<reference evidence="2" key="1">
    <citation type="submission" date="2021-06" db="EMBL/GenBank/DDBJ databases">
        <title>Comparative genomics, transcriptomics and evolutionary studies reveal genomic signatures of adaptation to plant cell wall in hemibiotrophic fungi.</title>
        <authorList>
            <consortium name="DOE Joint Genome Institute"/>
            <person name="Baroncelli R."/>
            <person name="Diaz J.F."/>
            <person name="Benocci T."/>
            <person name="Peng M."/>
            <person name="Battaglia E."/>
            <person name="Haridas S."/>
            <person name="Andreopoulos W."/>
            <person name="Labutti K."/>
            <person name="Pangilinan J."/>
            <person name="Floch G.L."/>
            <person name="Makela M.R."/>
            <person name="Henrissat B."/>
            <person name="Grigoriev I.V."/>
            <person name="Crouch J.A."/>
            <person name="De Vries R.P."/>
            <person name="Sukno S.A."/>
            <person name="Thon M.R."/>
        </authorList>
    </citation>
    <scope>NUCLEOTIDE SEQUENCE</scope>
    <source>
        <strain evidence="2">MAFF235873</strain>
    </source>
</reference>
<feature type="compositionally biased region" description="Basic residues" evidence="1">
    <location>
        <begin position="76"/>
        <end position="89"/>
    </location>
</feature>
<dbReference type="Proteomes" id="UP001232148">
    <property type="component" value="Unassembled WGS sequence"/>
</dbReference>
<feature type="region of interest" description="Disordered" evidence="1">
    <location>
        <begin position="64"/>
        <end position="123"/>
    </location>
</feature>
<comment type="caution">
    <text evidence="2">The sequence shown here is derived from an EMBL/GenBank/DDBJ whole genome shotgun (WGS) entry which is preliminary data.</text>
</comment>
<proteinExistence type="predicted"/>